<dbReference type="Pfam" id="PF01636">
    <property type="entry name" value="APH"/>
    <property type="match status" value="1"/>
</dbReference>
<dbReference type="SUPFAM" id="SSF56112">
    <property type="entry name" value="Protein kinase-like (PK-like)"/>
    <property type="match status" value="1"/>
</dbReference>
<evidence type="ECO:0000259" key="1">
    <source>
        <dbReference type="Pfam" id="PF01636"/>
    </source>
</evidence>
<dbReference type="Proteomes" id="UP001589733">
    <property type="component" value="Unassembled WGS sequence"/>
</dbReference>
<dbReference type="PANTHER" id="PTHR40086:SF1">
    <property type="entry name" value="CELL CYCLE REGULATOR CCRZ"/>
    <property type="match status" value="1"/>
</dbReference>
<reference evidence="2 3" key="1">
    <citation type="submission" date="2024-09" db="EMBL/GenBank/DDBJ databases">
        <authorList>
            <person name="Sun Q."/>
            <person name="Mori K."/>
        </authorList>
    </citation>
    <scope>NUCLEOTIDE SEQUENCE [LARGE SCALE GENOMIC DNA]</scope>
    <source>
        <strain evidence="2 3">JCM 13503</strain>
    </source>
</reference>
<proteinExistence type="predicted"/>
<evidence type="ECO:0000313" key="3">
    <source>
        <dbReference type="Proteomes" id="UP001589733"/>
    </source>
</evidence>
<dbReference type="EMBL" id="JBHLYR010000038">
    <property type="protein sequence ID" value="MFB9992761.1"/>
    <property type="molecule type" value="Genomic_DNA"/>
</dbReference>
<organism evidence="2 3">
    <name type="scientific">Deinococcus oregonensis</name>
    <dbReference type="NCBI Taxonomy" id="1805970"/>
    <lineage>
        <taxon>Bacteria</taxon>
        <taxon>Thermotogati</taxon>
        <taxon>Deinococcota</taxon>
        <taxon>Deinococci</taxon>
        <taxon>Deinococcales</taxon>
        <taxon>Deinococcaceae</taxon>
        <taxon>Deinococcus</taxon>
    </lineage>
</organism>
<keyword evidence="3" id="KW-1185">Reference proteome</keyword>
<dbReference type="InterPro" id="IPR002575">
    <property type="entry name" value="Aminoglycoside_PTrfase"/>
</dbReference>
<dbReference type="RefSeq" id="WP_380010274.1">
    <property type="nucleotide sequence ID" value="NZ_JBHLYR010000038.1"/>
</dbReference>
<dbReference type="InterPro" id="IPR052077">
    <property type="entry name" value="CcrZ_PhaseVar_Mediator"/>
</dbReference>
<evidence type="ECO:0000313" key="2">
    <source>
        <dbReference type="EMBL" id="MFB9992761.1"/>
    </source>
</evidence>
<sequence>MTLRPTPNTEEGSEATSHRFPVLEARFGRLTPMDAGMQSRVYVTPDGATVVKVYRNHQGEHRLEAANMRRADMGAWVLDAVEADGVEALIMRRFAGRPLTAGDVPRALPRLREIIGALHRERAGRVDLRRVRERLRRFRSALAAYPLDDLFDAVEIPLEAGMLDQPAAFCHLDMWHDNILIGSGLTGAGLAGSEEPEVLVIDWTKAGWDDPLRDLALLKTGTLDLLPPDESLDAALSFLPDHAPATLTRYRAYLAMTTLHDLYWFLMNEPYEFEGQRDQKLPRARHVLARLPGL</sequence>
<dbReference type="InterPro" id="IPR011009">
    <property type="entry name" value="Kinase-like_dom_sf"/>
</dbReference>
<comment type="caution">
    <text evidence="2">The sequence shown here is derived from an EMBL/GenBank/DDBJ whole genome shotgun (WGS) entry which is preliminary data.</text>
</comment>
<name>A0ABV6AZ24_9DEIO</name>
<dbReference type="PANTHER" id="PTHR40086">
    <property type="entry name" value="PHOSPHOTRANSFERASE YTMP-RELATED"/>
    <property type="match status" value="1"/>
</dbReference>
<protein>
    <submittedName>
        <fullName evidence="2">Phosphotransferase family protein</fullName>
    </submittedName>
</protein>
<dbReference type="Gene3D" id="3.90.1200.10">
    <property type="match status" value="1"/>
</dbReference>
<accession>A0ABV6AZ24</accession>
<feature type="domain" description="Aminoglycoside phosphotransferase" evidence="1">
    <location>
        <begin position="39"/>
        <end position="219"/>
    </location>
</feature>
<gene>
    <name evidence="2" type="ORF">ACFFLM_12365</name>
</gene>